<comment type="caution">
    <text evidence="2">The sequence shown here is derived from an EMBL/GenBank/DDBJ whole genome shotgun (WGS) entry which is preliminary data.</text>
</comment>
<proteinExistence type="predicted"/>
<dbReference type="AlphaFoldDB" id="A0A6L2MB13"/>
<feature type="compositionally biased region" description="Basic and acidic residues" evidence="1">
    <location>
        <begin position="86"/>
        <end position="98"/>
    </location>
</feature>
<accession>A0A6L2MB13</accession>
<reference evidence="2" key="1">
    <citation type="journal article" date="2019" name="Sci. Rep.">
        <title>Draft genome of Tanacetum cinerariifolium, the natural source of mosquito coil.</title>
        <authorList>
            <person name="Yamashiro T."/>
            <person name="Shiraishi A."/>
            <person name="Satake H."/>
            <person name="Nakayama K."/>
        </authorList>
    </citation>
    <scope>NUCLEOTIDE SEQUENCE</scope>
</reference>
<evidence type="ECO:0000313" key="2">
    <source>
        <dbReference type="EMBL" id="GEU70669.1"/>
    </source>
</evidence>
<sequence length="129" mass="14636">MSSMKMPLEHKEDLRCEMVMVKMPRCMSRLDSTDAYDEPIDSLGMMDNEVGKISPQITLQVLLSFEVYTSPVTYPKEVDETLGTPMEEKPLDQTKLEDVGLTNHNISLSSREVPSFDESEPQPQPLPKM</sequence>
<gene>
    <name evidence="2" type="ORF">Tci_042647</name>
</gene>
<organism evidence="2">
    <name type="scientific">Tanacetum cinerariifolium</name>
    <name type="common">Dalmatian daisy</name>
    <name type="synonym">Chrysanthemum cinerariifolium</name>
    <dbReference type="NCBI Taxonomy" id="118510"/>
    <lineage>
        <taxon>Eukaryota</taxon>
        <taxon>Viridiplantae</taxon>
        <taxon>Streptophyta</taxon>
        <taxon>Embryophyta</taxon>
        <taxon>Tracheophyta</taxon>
        <taxon>Spermatophyta</taxon>
        <taxon>Magnoliopsida</taxon>
        <taxon>eudicotyledons</taxon>
        <taxon>Gunneridae</taxon>
        <taxon>Pentapetalae</taxon>
        <taxon>asterids</taxon>
        <taxon>campanulids</taxon>
        <taxon>Asterales</taxon>
        <taxon>Asteraceae</taxon>
        <taxon>Asteroideae</taxon>
        <taxon>Anthemideae</taxon>
        <taxon>Anthemidinae</taxon>
        <taxon>Tanacetum</taxon>
    </lineage>
</organism>
<name>A0A6L2MB13_TANCI</name>
<protein>
    <submittedName>
        <fullName evidence="2">Uncharacterized protein</fullName>
    </submittedName>
</protein>
<evidence type="ECO:0000256" key="1">
    <source>
        <dbReference type="SAM" id="MobiDB-lite"/>
    </source>
</evidence>
<feature type="compositionally biased region" description="Polar residues" evidence="1">
    <location>
        <begin position="102"/>
        <end position="112"/>
    </location>
</feature>
<dbReference type="EMBL" id="BKCJ010006160">
    <property type="protein sequence ID" value="GEU70669.1"/>
    <property type="molecule type" value="Genomic_DNA"/>
</dbReference>
<feature type="region of interest" description="Disordered" evidence="1">
    <location>
        <begin position="79"/>
        <end position="129"/>
    </location>
</feature>